<comment type="subcellular location">
    <subcellularLocation>
        <location evidence="1">Nucleus</location>
    </subcellularLocation>
</comment>
<keyword evidence="6" id="KW-0238">DNA-binding</keyword>
<dbReference type="GO" id="GO:0005634">
    <property type="term" value="C:nucleus"/>
    <property type="evidence" value="ECO:0007669"/>
    <property type="project" value="UniProtKB-SubCell"/>
</dbReference>
<proteinExistence type="inferred from homology"/>
<dbReference type="GO" id="GO:0006260">
    <property type="term" value="P:DNA replication"/>
    <property type="evidence" value="ECO:0007669"/>
    <property type="project" value="UniProtKB-KW"/>
</dbReference>
<accession>A0AAV3PZ34</accession>
<keyword evidence="7" id="KW-0539">Nucleus</keyword>
<keyword evidence="8" id="KW-0131">Cell cycle</keyword>
<evidence type="ECO:0000256" key="5">
    <source>
        <dbReference type="ARBA" id="ARBA00022840"/>
    </source>
</evidence>
<evidence type="ECO:0000256" key="7">
    <source>
        <dbReference type="ARBA" id="ARBA00023242"/>
    </source>
</evidence>
<dbReference type="SUPFAM" id="SSF52540">
    <property type="entry name" value="P-loop containing nucleoside triphosphate hydrolases"/>
    <property type="match status" value="1"/>
</dbReference>
<evidence type="ECO:0000256" key="10">
    <source>
        <dbReference type="ARBA" id="ARBA00069525"/>
    </source>
</evidence>
<dbReference type="CDD" id="cd18140">
    <property type="entry name" value="HLD_clamp_RFC"/>
    <property type="match status" value="1"/>
</dbReference>
<evidence type="ECO:0000313" key="13">
    <source>
        <dbReference type="EMBL" id="GAA0156401.1"/>
    </source>
</evidence>
<dbReference type="EMBL" id="BAABME010002855">
    <property type="protein sequence ID" value="GAA0156401.1"/>
    <property type="molecule type" value="Genomic_DNA"/>
</dbReference>
<dbReference type="GO" id="GO:0003677">
    <property type="term" value="F:DNA binding"/>
    <property type="evidence" value="ECO:0007669"/>
    <property type="project" value="UniProtKB-KW"/>
</dbReference>
<comment type="subunit">
    <text evidence="2">Heterotetramer of subunits RFC2, RFC3, RFC4 and RFC5 that can form a complex with RFC1.</text>
</comment>
<evidence type="ECO:0000259" key="12">
    <source>
        <dbReference type="SMART" id="SM00382"/>
    </source>
</evidence>
<dbReference type="InterPro" id="IPR003959">
    <property type="entry name" value="ATPase_AAA_core"/>
</dbReference>
<feature type="compositionally biased region" description="Basic and acidic residues" evidence="11">
    <location>
        <begin position="383"/>
        <end position="413"/>
    </location>
</feature>
<dbReference type="Proteomes" id="UP001454036">
    <property type="component" value="Unassembled WGS sequence"/>
</dbReference>
<feature type="region of interest" description="Disordered" evidence="11">
    <location>
        <begin position="363"/>
        <end position="422"/>
    </location>
</feature>
<dbReference type="PANTHER" id="PTHR46765">
    <property type="entry name" value="P-LOOP CONTAINING NUCLEOSIDE TRIPHOSPHATE HYDROLASES SUPERFAMILY PROTEIN"/>
    <property type="match status" value="1"/>
</dbReference>
<feature type="region of interest" description="Disordered" evidence="11">
    <location>
        <begin position="515"/>
        <end position="535"/>
    </location>
</feature>
<dbReference type="Gene3D" id="3.40.50.300">
    <property type="entry name" value="P-loop containing nucleotide triphosphate hydrolases"/>
    <property type="match status" value="1"/>
</dbReference>
<name>A0AAV3PZ34_LITER</name>
<evidence type="ECO:0000256" key="1">
    <source>
        <dbReference type="ARBA" id="ARBA00004123"/>
    </source>
</evidence>
<dbReference type="GO" id="GO:0005524">
    <property type="term" value="F:ATP binding"/>
    <property type="evidence" value="ECO:0007669"/>
    <property type="project" value="UniProtKB-KW"/>
</dbReference>
<keyword evidence="14" id="KW-1185">Reference proteome</keyword>
<evidence type="ECO:0000256" key="4">
    <source>
        <dbReference type="ARBA" id="ARBA00022741"/>
    </source>
</evidence>
<dbReference type="FunFam" id="1.10.8.60:FF:000074">
    <property type="entry name" value="Chromosome transmission fidelity protein 18"/>
    <property type="match status" value="1"/>
</dbReference>
<feature type="domain" description="AAA+ ATPase" evidence="12">
    <location>
        <begin position="420"/>
        <end position="568"/>
    </location>
</feature>
<dbReference type="Gene3D" id="1.10.8.60">
    <property type="match status" value="1"/>
</dbReference>
<dbReference type="CDD" id="cd00009">
    <property type="entry name" value="AAA"/>
    <property type="match status" value="1"/>
</dbReference>
<gene>
    <name evidence="13" type="ORF">LIER_13912</name>
</gene>
<evidence type="ECO:0000313" key="14">
    <source>
        <dbReference type="Proteomes" id="UP001454036"/>
    </source>
</evidence>
<feature type="region of interest" description="Disordered" evidence="11">
    <location>
        <begin position="288"/>
        <end position="309"/>
    </location>
</feature>
<protein>
    <recommendedName>
        <fullName evidence="10">Chromosome transmission fidelity protein 18 homolog</fullName>
    </recommendedName>
</protein>
<organism evidence="13 14">
    <name type="scientific">Lithospermum erythrorhizon</name>
    <name type="common">Purple gromwell</name>
    <name type="synonym">Lithospermum officinale var. erythrorhizon</name>
    <dbReference type="NCBI Taxonomy" id="34254"/>
    <lineage>
        <taxon>Eukaryota</taxon>
        <taxon>Viridiplantae</taxon>
        <taxon>Streptophyta</taxon>
        <taxon>Embryophyta</taxon>
        <taxon>Tracheophyta</taxon>
        <taxon>Spermatophyta</taxon>
        <taxon>Magnoliopsida</taxon>
        <taxon>eudicotyledons</taxon>
        <taxon>Gunneridae</taxon>
        <taxon>Pentapetalae</taxon>
        <taxon>asterids</taxon>
        <taxon>lamiids</taxon>
        <taxon>Boraginales</taxon>
        <taxon>Boraginaceae</taxon>
        <taxon>Boraginoideae</taxon>
        <taxon>Lithospermeae</taxon>
        <taxon>Lithospermum</taxon>
    </lineage>
</organism>
<comment type="similarity">
    <text evidence="9">Belongs to the activator 1 small subunits family. CTF18 subfamily.</text>
</comment>
<reference evidence="13 14" key="1">
    <citation type="submission" date="2024-01" db="EMBL/GenBank/DDBJ databases">
        <title>The complete chloroplast genome sequence of Lithospermum erythrorhizon: insights into the phylogenetic relationship among Boraginaceae species and the maternal lineages of purple gromwells.</title>
        <authorList>
            <person name="Okada T."/>
            <person name="Watanabe K."/>
        </authorList>
    </citation>
    <scope>NUCLEOTIDE SEQUENCE [LARGE SCALE GENOMIC DNA]</scope>
</reference>
<dbReference type="PANTHER" id="PTHR46765:SF1">
    <property type="entry name" value="P-LOOP CONTAINING NUCLEOSIDE TRIPHOSPHATE HYDROLASES SUPERFAMILY PROTEIN"/>
    <property type="match status" value="1"/>
</dbReference>
<evidence type="ECO:0000256" key="8">
    <source>
        <dbReference type="ARBA" id="ARBA00023306"/>
    </source>
</evidence>
<keyword evidence="4" id="KW-0547">Nucleotide-binding</keyword>
<comment type="caution">
    <text evidence="13">The sequence shown here is derived from an EMBL/GenBank/DDBJ whole genome shotgun (WGS) entry which is preliminary data.</text>
</comment>
<dbReference type="Pfam" id="PF00004">
    <property type="entry name" value="AAA"/>
    <property type="match status" value="1"/>
</dbReference>
<evidence type="ECO:0000256" key="6">
    <source>
        <dbReference type="ARBA" id="ARBA00023125"/>
    </source>
</evidence>
<dbReference type="SMART" id="SM00382">
    <property type="entry name" value="AAA"/>
    <property type="match status" value="1"/>
</dbReference>
<evidence type="ECO:0000256" key="9">
    <source>
        <dbReference type="ARBA" id="ARBA00043975"/>
    </source>
</evidence>
<dbReference type="GO" id="GO:0016887">
    <property type="term" value="F:ATP hydrolysis activity"/>
    <property type="evidence" value="ECO:0007669"/>
    <property type="project" value="InterPro"/>
</dbReference>
<keyword evidence="5" id="KW-0067">ATP-binding</keyword>
<dbReference type="InterPro" id="IPR003593">
    <property type="entry name" value="AAA+_ATPase"/>
</dbReference>
<dbReference type="InterPro" id="IPR053016">
    <property type="entry name" value="CTF18-RFC_complex"/>
</dbReference>
<keyword evidence="3" id="KW-0235">DNA replication</keyword>
<evidence type="ECO:0000256" key="2">
    <source>
        <dbReference type="ARBA" id="ARBA00011480"/>
    </source>
</evidence>
<dbReference type="AlphaFoldDB" id="A0AAV3PZ34"/>
<evidence type="ECO:0000256" key="3">
    <source>
        <dbReference type="ARBA" id="ARBA00022705"/>
    </source>
</evidence>
<dbReference type="InterPro" id="IPR027417">
    <property type="entry name" value="P-loop_NTPase"/>
</dbReference>
<evidence type="ECO:0000256" key="11">
    <source>
        <dbReference type="SAM" id="MobiDB-lite"/>
    </source>
</evidence>
<sequence>MDMEIPDPEELQWLESNAFSFPDEPQFEELYDYPDSPLQDQQFGPHEVLQNQPKTQQHFDSIGVNKIVKGDDRPIGFQENAAESSKRSRVNVVGEDDGQIGFLENVESSKRIKIDVIDENEGLIGFFDNEKSGKRSKINVVDENEGLIGGFDSVVSSKRSKINVVGEDEGESGGFESVESSKRSRVNVGEGEDEEWLRYSPPRVVEDEVEVVEEVKEKILSRFATEIEGDCVPITGFDGERVYAKIGGFRAEEGVRVNRKLDVKFGSKGLISDPIRVLMQRVEQEELSKALKESTEEQNDSVPRHEPVEHEQLWVDKYSPSSFTELLSDEQTNREVLMWLKQWDSCVFGSEIKSTTDDVLSSLRRHSSGVQQSKLSGRSSFRSNRENRFGKGTPRDQNNHGSKDVQEPWDTKRKQSGPPEQKILLLCGPPGLGKTTLAHIAASHCGYRVVEINASDDRATSTVEAKILDVVQMNSVTTDSKPKCLVIDEIDGALNDGKGAVEVILKMVSASKTSATGKENAKRDGNPVLKSSRKKQGHTSLLRPIICICNDLYAPALRQLRQVAKVYVFVQPTVSRVVNRLKYICNKEGAKTSSTALTALAQYTECDIRSCLNTLQFLHKKKEALNLLEVSSQVVGRKDTSKSAFDVWKEIFQKRKSKQSRKSNCGPSGVFSDFEFLHTLISSCGDYDLILDGVHENMLQLRYHDPLMQKTVQCADGLGISDIVHQYIMRSQKMFLLAYQPPIAISIHNLVAQVEKPNIEWPKSSQRFRITLTERMDTFSSWHNRISPSISRHISTTSFVQESVSPLLHILSPKTLRPVTQHLLSEKEKIDMAELVDTMVSYSVTYKNMKSDPVHPILGHQESMDSSQLSLDPPISEFTNFKEYNSCYFVLASAVKQLLLHEVEKQKIMQSSRYKSVTDTYGNGPHALAGNHSGNKVSSKSHPTVLAAQKNSGIGNSTKKQLISSTSLGGISTVFSGGSSMKVKPQETFKKPSSTALSFFDRFKASSKCSQNTSSAVNKTATMSEDSRPLLFKFNEGYTNAVRRPVRIREFLL</sequence>
<dbReference type="InterPro" id="IPR047854">
    <property type="entry name" value="RFC_lid"/>
</dbReference>
<keyword evidence="13" id="KW-0378">Hydrolase</keyword>